<sequence length="398" mass="41253">MSLVLIGDVGVENDTIHIGDEAMFEEFVVQARSHGISHVTGISSAPADTAARYGVDAIERIGFGFTGPDARLQMRDRRESVLRAAAGDRTQLADDDTAWAVIDAIRSADGVAVAGGGNLASTWPLHIAERGTIGALAKLFGRPLVVSGQTIGPELTLGDTALVAQLLSSATLVGLREATSRALTERIGVDPAKLTHTVDDASFLGSATGIRPAILVTFSTHLGGADRDAVITRAAELLDGLAERTGLAIEFLAHFGSTVPGIVKGDAVLHAAIAERMSAPATQITPTTAMAAADLARTASLVLTSRYHPAVFATAAGVPTIGISVDEYTTVKLTGALGNFGQSSVLPITGLVAGDGPVLAERVWADRDAIRAAAEPVVTARAAESAEWWDRVFRAIGR</sequence>
<keyword evidence="3" id="KW-1185">Reference proteome</keyword>
<accession>A0A934W1U9</accession>
<dbReference type="EMBL" id="JAEPES010000002">
    <property type="protein sequence ID" value="MBK4347253.1"/>
    <property type="molecule type" value="Genomic_DNA"/>
</dbReference>
<gene>
    <name evidence="2" type="ORF">IV501_06370</name>
</gene>
<evidence type="ECO:0000313" key="2">
    <source>
        <dbReference type="EMBL" id="MBK4347253.1"/>
    </source>
</evidence>
<comment type="caution">
    <text evidence="2">The sequence shown here is derived from an EMBL/GenBank/DDBJ whole genome shotgun (WGS) entry which is preliminary data.</text>
</comment>
<dbReference type="Proteomes" id="UP000636458">
    <property type="component" value="Unassembled WGS sequence"/>
</dbReference>
<protein>
    <submittedName>
        <fullName evidence="2">Polysaccharide pyruvyl transferase family protein</fullName>
    </submittedName>
</protein>
<proteinExistence type="predicted"/>
<keyword evidence="2" id="KW-0808">Transferase</keyword>
<dbReference type="RefSeq" id="WP_200555616.1">
    <property type="nucleotide sequence ID" value="NZ_JAEPES010000002.1"/>
</dbReference>
<dbReference type="InterPro" id="IPR007345">
    <property type="entry name" value="Polysacch_pyruvyl_Trfase"/>
</dbReference>
<organism evidence="2 3">
    <name type="scientific">Lacisediminihabitans changchengi</name>
    <dbReference type="NCBI Taxonomy" id="2787634"/>
    <lineage>
        <taxon>Bacteria</taxon>
        <taxon>Bacillati</taxon>
        <taxon>Actinomycetota</taxon>
        <taxon>Actinomycetes</taxon>
        <taxon>Micrococcales</taxon>
        <taxon>Microbacteriaceae</taxon>
        <taxon>Lacisediminihabitans</taxon>
    </lineage>
</organism>
<evidence type="ECO:0000313" key="3">
    <source>
        <dbReference type="Proteomes" id="UP000636458"/>
    </source>
</evidence>
<feature type="domain" description="Polysaccharide pyruvyl transferase" evidence="1">
    <location>
        <begin position="92"/>
        <end position="326"/>
    </location>
</feature>
<evidence type="ECO:0000259" key="1">
    <source>
        <dbReference type="Pfam" id="PF04230"/>
    </source>
</evidence>
<dbReference type="PANTHER" id="PTHR36836">
    <property type="entry name" value="COLANIC ACID BIOSYNTHESIS PROTEIN WCAK"/>
    <property type="match status" value="1"/>
</dbReference>
<reference evidence="2" key="1">
    <citation type="submission" date="2021-01" db="EMBL/GenBank/DDBJ databases">
        <title>Lacisediminihabitans sp. nov. strain G11-30, isolated from Antarctic Soil.</title>
        <authorList>
            <person name="Li J."/>
        </authorList>
    </citation>
    <scope>NUCLEOTIDE SEQUENCE</scope>
    <source>
        <strain evidence="2">G11-30</strain>
    </source>
</reference>
<dbReference type="GO" id="GO:0016740">
    <property type="term" value="F:transferase activity"/>
    <property type="evidence" value="ECO:0007669"/>
    <property type="project" value="UniProtKB-KW"/>
</dbReference>
<name>A0A934W1U9_9MICO</name>
<dbReference type="AlphaFoldDB" id="A0A934W1U9"/>
<dbReference type="PANTHER" id="PTHR36836:SF1">
    <property type="entry name" value="COLANIC ACID BIOSYNTHESIS PROTEIN WCAK"/>
    <property type="match status" value="1"/>
</dbReference>
<dbReference type="Pfam" id="PF04230">
    <property type="entry name" value="PS_pyruv_trans"/>
    <property type="match status" value="1"/>
</dbReference>